<evidence type="ECO:0000313" key="12">
    <source>
        <dbReference type="Proteomes" id="UP000276215"/>
    </source>
</evidence>
<proteinExistence type="inferred from homology"/>
<dbReference type="GO" id="GO:0006235">
    <property type="term" value="P:dTTP biosynthetic process"/>
    <property type="evidence" value="ECO:0007669"/>
    <property type="project" value="TreeGrafter"/>
</dbReference>
<evidence type="ECO:0000256" key="3">
    <source>
        <dbReference type="ARBA" id="ARBA00012980"/>
    </source>
</evidence>
<dbReference type="AlphaFoldDB" id="A0A3N4K512"/>
<keyword evidence="6" id="KW-0545">Nucleotide biosynthesis</keyword>
<dbReference type="Proteomes" id="UP000276215">
    <property type="component" value="Unassembled WGS sequence"/>
</dbReference>
<dbReference type="GO" id="GO:0006227">
    <property type="term" value="P:dUDP biosynthetic process"/>
    <property type="evidence" value="ECO:0007669"/>
    <property type="project" value="TreeGrafter"/>
</dbReference>
<gene>
    <name evidence="11" type="ORF">L873DRAFT_1669866</name>
</gene>
<comment type="similarity">
    <text evidence="2">Belongs to the thymidylate kinase family.</text>
</comment>
<feature type="domain" description="Thymidylate kinase-like" evidence="10">
    <location>
        <begin position="16"/>
        <end position="194"/>
    </location>
</feature>
<dbReference type="GO" id="GO:0005829">
    <property type="term" value="C:cytosol"/>
    <property type="evidence" value="ECO:0007669"/>
    <property type="project" value="TreeGrafter"/>
</dbReference>
<organism evidence="11 12">
    <name type="scientific">Choiromyces venosus 120613-1</name>
    <dbReference type="NCBI Taxonomy" id="1336337"/>
    <lineage>
        <taxon>Eukaryota</taxon>
        <taxon>Fungi</taxon>
        <taxon>Dikarya</taxon>
        <taxon>Ascomycota</taxon>
        <taxon>Pezizomycotina</taxon>
        <taxon>Pezizomycetes</taxon>
        <taxon>Pezizales</taxon>
        <taxon>Tuberaceae</taxon>
        <taxon>Choiromyces</taxon>
    </lineage>
</organism>
<dbReference type="FunFam" id="3.40.50.300:FF:000679">
    <property type="entry name" value="Thymidylate kinase"/>
    <property type="match status" value="1"/>
</dbReference>
<evidence type="ECO:0000256" key="2">
    <source>
        <dbReference type="ARBA" id="ARBA00009776"/>
    </source>
</evidence>
<comment type="pathway">
    <text evidence="1">Pyrimidine metabolism; dTTP biosynthesis.</text>
</comment>
<accession>A0A3N4K512</accession>
<dbReference type="EC" id="2.7.4.9" evidence="3"/>
<evidence type="ECO:0000256" key="7">
    <source>
        <dbReference type="ARBA" id="ARBA00022741"/>
    </source>
</evidence>
<evidence type="ECO:0000256" key="1">
    <source>
        <dbReference type="ARBA" id="ARBA00004992"/>
    </source>
</evidence>
<dbReference type="EMBL" id="ML120362">
    <property type="protein sequence ID" value="RPB03511.1"/>
    <property type="molecule type" value="Genomic_DNA"/>
</dbReference>
<dbReference type="GO" id="GO:0004550">
    <property type="term" value="F:nucleoside diphosphate kinase activity"/>
    <property type="evidence" value="ECO:0007669"/>
    <property type="project" value="TreeGrafter"/>
</dbReference>
<evidence type="ECO:0000256" key="4">
    <source>
        <dbReference type="ARBA" id="ARBA00017144"/>
    </source>
</evidence>
<keyword evidence="8 11" id="KW-0418">Kinase</keyword>
<name>A0A3N4K512_9PEZI</name>
<evidence type="ECO:0000256" key="9">
    <source>
        <dbReference type="ARBA" id="ARBA00022840"/>
    </source>
</evidence>
<dbReference type="HAMAP" id="MF_00165">
    <property type="entry name" value="Thymidylate_kinase"/>
    <property type="match status" value="1"/>
</dbReference>
<protein>
    <recommendedName>
        <fullName evidence="4">Thymidylate kinase</fullName>
        <ecNumber evidence="3">2.7.4.9</ecNumber>
    </recommendedName>
</protein>
<dbReference type="GO" id="GO:0006233">
    <property type="term" value="P:dTDP biosynthetic process"/>
    <property type="evidence" value="ECO:0007669"/>
    <property type="project" value="InterPro"/>
</dbReference>
<evidence type="ECO:0000256" key="5">
    <source>
        <dbReference type="ARBA" id="ARBA00022679"/>
    </source>
</evidence>
<dbReference type="SUPFAM" id="SSF52540">
    <property type="entry name" value="P-loop containing nucleoside triphosphate hydrolases"/>
    <property type="match status" value="1"/>
</dbReference>
<dbReference type="Pfam" id="PF02223">
    <property type="entry name" value="Thymidylate_kin"/>
    <property type="match status" value="1"/>
</dbReference>
<keyword evidence="5" id="KW-0808">Transferase</keyword>
<dbReference type="GO" id="GO:0005634">
    <property type="term" value="C:nucleus"/>
    <property type="evidence" value="ECO:0007669"/>
    <property type="project" value="TreeGrafter"/>
</dbReference>
<dbReference type="STRING" id="1336337.A0A3N4K512"/>
<dbReference type="GO" id="GO:0005524">
    <property type="term" value="F:ATP binding"/>
    <property type="evidence" value="ECO:0007669"/>
    <property type="project" value="UniProtKB-KW"/>
</dbReference>
<keyword evidence="9" id="KW-0067">ATP-binding</keyword>
<evidence type="ECO:0000313" key="11">
    <source>
        <dbReference type="EMBL" id="RPB03511.1"/>
    </source>
</evidence>
<keyword evidence="7" id="KW-0547">Nucleotide-binding</keyword>
<evidence type="ECO:0000259" key="10">
    <source>
        <dbReference type="Pfam" id="PF02223"/>
    </source>
</evidence>
<dbReference type="CDD" id="cd01672">
    <property type="entry name" value="TMPK"/>
    <property type="match status" value="1"/>
</dbReference>
<dbReference type="PANTHER" id="PTHR10344">
    <property type="entry name" value="THYMIDYLATE KINASE"/>
    <property type="match status" value="1"/>
</dbReference>
<dbReference type="PROSITE" id="PS01331">
    <property type="entry name" value="THYMIDYLATE_KINASE"/>
    <property type="match status" value="1"/>
</dbReference>
<reference evidence="11 12" key="1">
    <citation type="journal article" date="2018" name="Nat. Ecol. Evol.">
        <title>Pezizomycetes genomes reveal the molecular basis of ectomycorrhizal truffle lifestyle.</title>
        <authorList>
            <person name="Murat C."/>
            <person name="Payen T."/>
            <person name="Noel B."/>
            <person name="Kuo A."/>
            <person name="Morin E."/>
            <person name="Chen J."/>
            <person name="Kohler A."/>
            <person name="Krizsan K."/>
            <person name="Balestrini R."/>
            <person name="Da Silva C."/>
            <person name="Montanini B."/>
            <person name="Hainaut M."/>
            <person name="Levati E."/>
            <person name="Barry K.W."/>
            <person name="Belfiori B."/>
            <person name="Cichocki N."/>
            <person name="Clum A."/>
            <person name="Dockter R.B."/>
            <person name="Fauchery L."/>
            <person name="Guy J."/>
            <person name="Iotti M."/>
            <person name="Le Tacon F."/>
            <person name="Lindquist E.A."/>
            <person name="Lipzen A."/>
            <person name="Malagnac F."/>
            <person name="Mello A."/>
            <person name="Molinier V."/>
            <person name="Miyauchi S."/>
            <person name="Poulain J."/>
            <person name="Riccioni C."/>
            <person name="Rubini A."/>
            <person name="Sitrit Y."/>
            <person name="Splivallo R."/>
            <person name="Traeger S."/>
            <person name="Wang M."/>
            <person name="Zifcakova L."/>
            <person name="Wipf D."/>
            <person name="Zambonelli A."/>
            <person name="Paolocci F."/>
            <person name="Nowrousian M."/>
            <person name="Ottonello S."/>
            <person name="Baldrian P."/>
            <person name="Spatafora J.W."/>
            <person name="Henrissat B."/>
            <person name="Nagy L.G."/>
            <person name="Aury J.M."/>
            <person name="Wincker P."/>
            <person name="Grigoriev I.V."/>
            <person name="Bonfante P."/>
            <person name="Martin F.M."/>
        </authorList>
    </citation>
    <scope>NUCLEOTIDE SEQUENCE [LARGE SCALE GENOMIC DNA]</scope>
    <source>
        <strain evidence="11 12">120613-1</strain>
    </source>
</reference>
<dbReference type="OrthoDB" id="425602at2759"/>
<evidence type="ECO:0000256" key="6">
    <source>
        <dbReference type="ARBA" id="ARBA00022727"/>
    </source>
</evidence>
<keyword evidence="12" id="KW-1185">Reference proteome</keyword>
<dbReference type="Gene3D" id="3.40.50.300">
    <property type="entry name" value="P-loop containing nucleotide triphosphate hydrolases"/>
    <property type="match status" value="1"/>
</dbReference>
<dbReference type="InterPro" id="IPR018095">
    <property type="entry name" value="Thymidylate_kin_CS"/>
</dbReference>
<sequence>MSTSTPKKKRGALIAIEGLDRAGKSTQCQLLMERLAERNIPAHLQKFPDRATPIGKMINAYLSTSAALEDHTIHLLFSANRWELSAHILQLLNDGVTVVLDRYVYSGIVFSAAKGLSLEYCRAPDVGLPGADVVLFLDLDAEVAAQRGGFGGERYEVQEVQGRVRGLFNVVGEREGEGRWRVVDAGGSLEEVREVVWGVVEKVVEEVGGKEVGRFE</sequence>
<dbReference type="InterPro" id="IPR018094">
    <property type="entry name" value="Thymidylate_kinase"/>
</dbReference>
<dbReference type="InterPro" id="IPR027417">
    <property type="entry name" value="P-loop_NTPase"/>
</dbReference>
<evidence type="ECO:0000256" key="8">
    <source>
        <dbReference type="ARBA" id="ARBA00022777"/>
    </source>
</evidence>
<dbReference type="PANTHER" id="PTHR10344:SF1">
    <property type="entry name" value="THYMIDYLATE KINASE"/>
    <property type="match status" value="1"/>
</dbReference>
<dbReference type="InterPro" id="IPR039430">
    <property type="entry name" value="Thymidylate_kin-like_dom"/>
</dbReference>
<dbReference type="NCBIfam" id="TIGR00041">
    <property type="entry name" value="DTMP_kinase"/>
    <property type="match status" value="1"/>
</dbReference>
<dbReference type="GO" id="GO:0004798">
    <property type="term" value="F:dTMP kinase activity"/>
    <property type="evidence" value="ECO:0007669"/>
    <property type="project" value="UniProtKB-EC"/>
</dbReference>